<feature type="non-terminal residue" evidence="5">
    <location>
        <position position="65"/>
    </location>
</feature>
<reference evidence="5 6" key="1">
    <citation type="journal article" date="2015" name="Nature">
        <title>rRNA introns, odd ribosomes, and small enigmatic genomes across a large radiation of phyla.</title>
        <authorList>
            <person name="Brown C.T."/>
            <person name="Hug L.A."/>
            <person name="Thomas B.C."/>
            <person name="Sharon I."/>
            <person name="Castelle C.J."/>
            <person name="Singh A."/>
            <person name="Wilkins M.J."/>
            <person name="Williams K.H."/>
            <person name="Banfield J.F."/>
        </authorList>
    </citation>
    <scope>NUCLEOTIDE SEQUENCE [LARGE SCALE GENOMIC DNA]</scope>
</reference>
<dbReference type="InterPro" id="IPR005144">
    <property type="entry name" value="ATP-cone_dom"/>
</dbReference>
<evidence type="ECO:0000256" key="1">
    <source>
        <dbReference type="ARBA" id="ARBA00022741"/>
    </source>
</evidence>
<comment type="caution">
    <text evidence="5">The sequence shown here is derived from an EMBL/GenBank/DDBJ whole genome shotgun (WGS) entry which is preliminary data.</text>
</comment>
<proteinExistence type="predicted"/>
<dbReference type="EMBL" id="LCHM01000050">
    <property type="protein sequence ID" value="KKT35646.1"/>
    <property type="molecule type" value="Genomic_DNA"/>
</dbReference>
<evidence type="ECO:0000313" key="6">
    <source>
        <dbReference type="Proteomes" id="UP000034617"/>
    </source>
</evidence>
<evidence type="ECO:0000256" key="3">
    <source>
        <dbReference type="PROSITE-ProRule" id="PRU00492"/>
    </source>
</evidence>
<dbReference type="AlphaFoldDB" id="A0A0G1GL24"/>
<protein>
    <recommendedName>
        <fullName evidence="4">ATP-cone domain-containing protein</fullName>
    </recommendedName>
</protein>
<keyword evidence="2 3" id="KW-0067">ATP-binding</keyword>
<gene>
    <name evidence="5" type="ORF">UW22_C0050G0001</name>
</gene>
<keyword evidence="1 3" id="KW-0547">Nucleotide-binding</keyword>
<organism evidence="5 6">
    <name type="scientific">Candidatus Gottesmanbacteria bacterium GW2011_GWB1_44_11c</name>
    <dbReference type="NCBI Taxonomy" id="1618447"/>
    <lineage>
        <taxon>Bacteria</taxon>
        <taxon>Candidatus Gottesmaniibacteriota</taxon>
    </lineage>
</organism>
<dbReference type="Pfam" id="PF03477">
    <property type="entry name" value="ATP-cone"/>
    <property type="match status" value="1"/>
</dbReference>
<accession>A0A0G1GL24</accession>
<evidence type="ECO:0000313" key="5">
    <source>
        <dbReference type="EMBL" id="KKT35646.1"/>
    </source>
</evidence>
<evidence type="ECO:0000256" key="2">
    <source>
        <dbReference type="ARBA" id="ARBA00022840"/>
    </source>
</evidence>
<sequence length="65" mass="7345">MDIVIAKSDGTTQLFDRNKLLFSLMRSGASNDMAEEITQDIERNVSSGVTTKEIYSRAFAHLKRH</sequence>
<feature type="domain" description="ATP-cone" evidence="4">
    <location>
        <begin position="3"/>
        <end position="65"/>
    </location>
</feature>
<dbReference type="Proteomes" id="UP000034617">
    <property type="component" value="Unassembled WGS sequence"/>
</dbReference>
<name>A0A0G1GL24_9BACT</name>
<dbReference type="PROSITE" id="PS51161">
    <property type="entry name" value="ATP_CONE"/>
    <property type="match status" value="1"/>
</dbReference>
<dbReference type="GO" id="GO:0005524">
    <property type="term" value="F:ATP binding"/>
    <property type="evidence" value="ECO:0007669"/>
    <property type="project" value="UniProtKB-UniRule"/>
</dbReference>
<evidence type="ECO:0000259" key="4">
    <source>
        <dbReference type="PROSITE" id="PS51161"/>
    </source>
</evidence>